<comment type="caution">
    <text evidence="14">The sequence shown here is derived from an EMBL/GenBank/DDBJ whole genome shotgun (WGS) entry which is preliminary data.</text>
</comment>
<evidence type="ECO:0000256" key="8">
    <source>
        <dbReference type="ARBA" id="ARBA00023136"/>
    </source>
</evidence>
<sequence length="424" mass="49183">MSTFWAILILCGLMSLYCIYMQIALKHQKIKLKKQPEELNWNYKPFVSVMIPAHNEQDVIEKTVENVLAMDYEKFEIFIIDDRSEDNTAEKLKELEQKYENVHAYIRAKDAFPGKSAVLNEVLPLTKGEAILVFDADARVKPDFLTNLIPHLEKDNVGAVQARKVIINRDENFLTRCQDNEYALDTHFQVSRNCIKGAVELRGNGELLKREALLDINGWNNYTITDDLDMSTRLHIKGWDVRFCPDVCVYEEAVVKFIPLLKQRRRWVEGSIRRYLEHFWGVLFSKDMSLRVSIDMIAYITEFILPFWMISEICFQAFKYVKESPNCISSSLLVSIVVCGFFTTGLLYSIRKYNHQSRFQSVIQAVQTGVFLCTVWFPIVVFIVFKIIFFPKTMDWGKTTHGVTKIDEDINSVDADDTAQEQTV</sequence>
<accession>A0A9D1MZ26</accession>
<evidence type="ECO:0000313" key="14">
    <source>
        <dbReference type="EMBL" id="HIU92069.1"/>
    </source>
</evidence>
<dbReference type="EMBL" id="DVOD01000020">
    <property type="protein sequence ID" value="HIU92069.1"/>
    <property type="molecule type" value="Genomic_DNA"/>
</dbReference>
<comment type="subcellular location">
    <subcellularLocation>
        <location evidence="1">Membrane</location>
        <topology evidence="1">Multi-pass membrane protein</topology>
    </subcellularLocation>
</comment>
<evidence type="ECO:0000256" key="1">
    <source>
        <dbReference type="ARBA" id="ARBA00004141"/>
    </source>
</evidence>
<evidence type="ECO:0000256" key="4">
    <source>
        <dbReference type="ARBA" id="ARBA00022679"/>
    </source>
</evidence>
<comment type="similarity">
    <text evidence="2">Belongs to the glycosyltransferase 2 family.</text>
</comment>
<evidence type="ECO:0000256" key="10">
    <source>
        <dbReference type="ARBA" id="ARBA00066964"/>
    </source>
</evidence>
<dbReference type="EC" id="2.4.1.336" evidence="10"/>
<feature type="transmembrane region" description="Helical" evidence="13">
    <location>
        <begin position="6"/>
        <end position="25"/>
    </location>
</feature>
<evidence type="ECO:0000256" key="13">
    <source>
        <dbReference type="SAM" id="Phobius"/>
    </source>
</evidence>
<dbReference type="PANTHER" id="PTHR43867:SF2">
    <property type="entry name" value="CELLULOSE SYNTHASE CATALYTIC SUBUNIT A [UDP-FORMING]"/>
    <property type="match status" value="1"/>
</dbReference>
<reference evidence="14" key="2">
    <citation type="journal article" date="2021" name="PeerJ">
        <title>Extensive microbial diversity within the chicken gut microbiome revealed by metagenomics and culture.</title>
        <authorList>
            <person name="Gilroy R."/>
            <person name="Ravi A."/>
            <person name="Getino M."/>
            <person name="Pursley I."/>
            <person name="Horton D.L."/>
            <person name="Alikhan N.F."/>
            <person name="Baker D."/>
            <person name="Gharbi K."/>
            <person name="Hall N."/>
            <person name="Watson M."/>
            <person name="Adriaenssens E.M."/>
            <person name="Foster-Nyarko E."/>
            <person name="Jarju S."/>
            <person name="Secka A."/>
            <person name="Antonio M."/>
            <person name="Oren A."/>
            <person name="Chaudhuri R.R."/>
            <person name="La Ragione R."/>
            <person name="Hildebrand F."/>
            <person name="Pallen M.J."/>
        </authorList>
    </citation>
    <scope>NUCLEOTIDE SEQUENCE</scope>
    <source>
        <strain evidence="14">CHK154-7741</strain>
    </source>
</reference>
<dbReference type="InterPro" id="IPR050321">
    <property type="entry name" value="Glycosyltr_2/OpgH_subfam"/>
</dbReference>
<comment type="catalytic activity">
    <reaction evidence="9">
        <text>a 1,2-diacyl-sn-glycerol + UDP-alpha-D-glucose = a 1,2-diacyl-3-O-(beta-D-glucopyranosyl)-sn-glycerol + UDP + H(+)</text>
        <dbReference type="Rhea" id="RHEA:17285"/>
        <dbReference type="ChEBI" id="CHEBI:15378"/>
        <dbReference type="ChEBI" id="CHEBI:17815"/>
        <dbReference type="ChEBI" id="CHEBI:58223"/>
        <dbReference type="ChEBI" id="CHEBI:58885"/>
        <dbReference type="ChEBI" id="CHEBI:75799"/>
        <dbReference type="EC" id="2.4.1.336"/>
    </reaction>
</comment>
<dbReference type="Pfam" id="PF13641">
    <property type="entry name" value="Glyco_tranf_2_3"/>
    <property type="match status" value="1"/>
</dbReference>
<protein>
    <recommendedName>
        <fullName evidence="11">Beta-monoglucosyldiacylglycerol synthase</fullName>
        <ecNumber evidence="10">2.4.1.336</ecNumber>
    </recommendedName>
    <alternativeName>
        <fullName evidence="12">UDP-glucose:1,2-diacylglycerol 3-beta-D-glucosyltransferase</fullName>
    </alternativeName>
</protein>
<reference evidence="14" key="1">
    <citation type="submission" date="2020-10" db="EMBL/GenBank/DDBJ databases">
        <authorList>
            <person name="Gilroy R."/>
        </authorList>
    </citation>
    <scope>NUCLEOTIDE SEQUENCE</scope>
    <source>
        <strain evidence="14">CHK154-7741</strain>
    </source>
</reference>
<dbReference type="InterPro" id="IPR029044">
    <property type="entry name" value="Nucleotide-diphossugar_trans"/>
</dbReference>
<evidence type="ECO:0000256" key="2">
    <source>
        <dbReference type="ARBA" id="ARBA00006739"/>
    </source>
</evidence>
<dbReference type="AlphaFoldDB" id="A0A9D1MZ26"/>
<feature type="transmembrane region" description="Helical" evidence="13">
    <location>
        <begin position="330"/>
        <end position="350"/>
    </location>
</feature>
<evidence type="ECO:0000256" key="6">
    <source>
        <dbReference type="ARBA" id="ARBA00022842"/>
    </source>
</evidence>
<keyword evidence="3" id="KW-0328">Glycosyltransferase</keyword>
<evidence type="ECO:0000256" key="12">
    <source>
        <dbReference type="ARBA" id="ARBA00078564"/>
    </source>
</evidence>
<dbReference type="Proteomes" id="UP000886748">
    <property type="component" value="Unassembled WGS sequence"/>
</dbReference>
<name>A0A9D1MZ26_9CLOT</name>
<evidence type="ECO:0000256" key="3">
    <source>
        <dbReference type="ARBA" id="ARBA00022676"/>
    </source>
</evidence>
<dbReference type="GO" id="GO:0005886">
    <property type="term" value="C:plasma membrane"/>
    <property type="evidence" value="ECO:0007669"/>
    <property type="project" value="TreeGrafter"/>
</dbReference>
<proteinExistence type="inferred from homology"/>
<evidence type="ECO:0000256" key="5">
    <source>
        <dbReference type="ARBA" id="ARBA00022692"/>
    </source>
</evidence>
<keyword evidence="7 13" id="KW-1133">Transmembrane helix</keyword>
<feature type="transmembrane region" description="Helical" evidence="13">
    <location>
        <begin position="362"/>
        <end position="389"/>
    </location>
</feature>
<organism evidence="14 15">
    <name type="scientific">Candidatus Limenecus avicola</name>
    <dbReference type="NCBI Taxonomy" id="2840847"/>
    <lineage>
        <taxon>Bacteria</taxon>
        <taxon>Bacillati</taxon>
        <taxon>Bacillota</taxon>
        <taxon>Clostridia</taxon>
        <taxon>Eubacteriales</taxon>
        <taxon>Clostridiaceae</taxon>
        <taxon>Clostridiaceae incertae sedis</taxon>
        <taxon>Candidatus Limenecus</taxon>
    </lineage>
</organism>
<dbReference type="GO" id="GO:0016758">
    <property type="term" value="F:hexosyltransferase activity"/>
    <property type="evidence" value="ECO:0007669"/>
    <property type="project" value="TreeGrafter"/>
</dbReference>
<feature type="transmembrane region" description="Helical" evidence="13">
    <location>
        <begin position="296"/>
        <end position="318"/>
    </location>
</feature>
<evidence type="ECO:0000256" key="9">
    <source>
        <dbReference type="ARBA" id="ARBA00053004"/>
    </source>
</evidence>
<keyword evidence="5 13" id="KW-0812">Transmembrane</keyword>
<keyword evidence="6" id="KW-0460">Magnesium</keyword>
<evidence type="ECO:0000256" key="7">
    <source>
        <dbReference type="ARBA" id="ARBA00022989"/>
    </source>
</evidence>
<dbReference type="SUPFAM" id="SSF53448">
    <property type="entry name" value="Nucleotide-diphospho-sugar transferases"/>
    <property type="match status" value="1"/>
</dbReference>
<keyword evidence="4" id="KW-0808">Transferase</keyword>
<gene>
    <name evidence="14" type="ORF">IAD26_02920</name>
</gene>
<dbReference type="PANTHER" id="PTHR43867">
    <property type="entry name" value="CELLULOSE SYNTHASE CATALYTIC SUBUNIT A [UDP-FORMING]"/>
    <property type="match status" value="1"/>
</dbReference>
<dbReference type="CDD" id="cd06423">
    <property type="entry name" value="CESA_like"/>
    <property type="match status" value="1"/>
</dbReference>
<evidence type="ECO:0000313" key="15">
    <source>
        <dbReference type="Proteomes" id="UP000886748"/>
    </source>
</evidence>
<dbReference type="FunFam" id="3.90.550.10:FF:000164">
    <property type="entry name" value="Beta-(1-3)-glucosyl transferase"/>
    <property type="match status" value="1"/>
</dbReference>
<dbReference type="Gene3D" id="3.90.550.10">
    <property type="entry name" value="Spore Coat Polysaccharide Biosynthesis Protein SpsA, Chain A"/>
    <property type="match status" value="1"/>
</dbReference>
<keyword evidence="8 13" id="KW-0472">Membrane</keyword>
<evidence type="ECO:0000256" key="11">
    <source>
        <dbReference type="ARBA" id="ARBA00068721"/>
    </source>
</evidence>